<sequence length="76" mass="8901">MQCVLWLTEFKSVRRVQRHVQTEGNVNPQISKSIHQWDRALVSNSDRRELWSPDKSIKQAINDIPFCSNTSLYTRG</sequence>
<name>A0A8X6UYM2_TRICX</name>
<keyword evidence="2" id="KW-1185">Reference proteome</keyword>
<gene>
    <name evidence="1" type="ORF">TNCV_2278811</name>
</gene>
<accession>A0A8X6UYM2</accession>
<dbReference type="AlphaFoldDB" id="A0A8X6UYM2"/>
<dbReference type="EMBL" id="BMAU01021052">
    <property type="protein sequence ID" value="GFX88413.1"/>
    <property type="molecule type" value="Genomic_DNA"/>
</dbReference>
<proteinExistence type="predicted"/>
<comment type="caution">
    <text evidence="1">The sequence shown here is derived from an EMBL/GenBank/DDBJ whole genome shotgun (WGS) entry which is preliminary data.</text>
</comment>
<evidence type="ECO:0000313" key="1">
    <source>
        <dbReference type="EMBL" id="GFX88413.1"/>
    </source>
</evidence>
<dbReference type="Proteomes" id="UP000887159">
    <property type="component" value="Unassembled WGS sequence"/>
</dbReference>
<reference evidence="1" key="1">
    <citation type="submission" date="2020-08" db="EMBL/GenBank/DDBJ databases">
        <title>Multicomponent nature underlies the extraordinary mechanical properties of spider dragline silk.</title>
        <authorList>
            <person name="Kono N."/>
            <person name="Nakamura H."/>
            <person name="Mori M."/>
            <person name="Yoshida Y."/>
            <person name="Ohtoshi R."/>
            <person name="Malay A.D."/>
            <person name="Moran D.A.P."/>
            <person name="Tomita M."/>
            <person name="Numata K."/>
            <person name="Arakawa K."/>
        </authorList>
    </citation>
    <scope>NUCLEOTIDE SEQUENCE</scope>
</reference>
<protein>
    <submittedName>
        <fullName evidence="1">Uncharacterized protein</fullName>
    </submittedName>
</protein>
<evidence type="ECO:0000313" key="2">
    <source>
        <dbReference type="Proteomes" id="UP000887159"/>
    </source>
</evidence>
<organism evidence="1 2">
    <name type="scientific">Trichonephila clavipes</name>
    <name type="common">Golden silk orbweaver</name>
    <name type="synonym">Nephila clavipes</name>
    <dbReference type="NCBI Taxonomy" id="2585209"/>
    <lineage>
        <taxon>Eukaryota</taxon>
        <taxon>Metazoa</taxon>
        <taxon>Ecdysozoa</taxon>
        <taxon>Arthropoda</taxon>
        <taxon>Chelicerata</taxon>
        <taxon>Arachnida</taxon>
        <taxon>Araneae</taxon>
        <taxon>Araneomorphae</taxon>
        <taxon>Entelegynae</taxon>
        <taxon>Araneoidea</taxon>
        <taxon>Nephilidae</taxon>
        <taxon>Trichonephila</taxon>
    </lineage>
</organism>